<reference evidence="8" key="3">
    <citation type="submission" date="2019-12" db="EMBL/GenBank/DDBJ databases">
        <title>Complete and draft genome sequences of new strains and members of some known species of the genus Rathayibacter isolated from plants.</title>
        <authorList>
            <person name="Tarlachkov S.V."/>
            <person name="Starodumova I.P."/>
            <person name="Dorofeeva L.V."/>
            <person name="Prisyazhnaya N.V."/>
            <person name="Leyn S."/>
            <person name="Zlamal J."/>
            <person name="Elan M."/>
            <person name="Osterman A.L."/>
            <person name="Nadler S."/>
            <person name="Subbotin S.A."/>
            <person name="Evtushenko L.I."/>
        </authorList>
    </citation>
    <scope>NUCLEOTIDE SEQUENCE [LARGE SCALE GENOMIC DNA]</scope>
    <source>
        <strain evidence="8">VKM Ac-2761</strain>
    </source>
</reference>
<proteinExistence type="predicted"/>
<dbReference type="CDD" id="cd08983">
    <property type="entry name" value="GH43_Bt3655-like"/>
    <property type="match status" value="1"/>
</dbReference>
<reference evidence="6" key="2">
    <citation type="submission" date="2019-12" db="EMBL/GenBank/DDBJ databases">
        <title>Complete and Draft Genome Sequences of New Strains and Members of Some Known Species of the Genus Rathayibacter isolated from Plants.</title>
        <authorList>
            <person name="Tarlachkov S.V."/>
            <person name="Starodumova I.P."/>
            <person name="Dorofeeva L.V."/>
            <person name="Prisyazhnaya N.V."/>
            <person name="Leyn S.A."/>
            <person name="Zlamal J.E."/>
            <person name="Elane M.L."/>
            <person name="Osterman A.L."/>
            <person name="Nadler S.A."/>
            <person name="Subbotin S.A."/>
            <person name="Evtushenko L.I."/>
        </authorList>
    </citation>
    <scope>NUCLEOTIDE SEQUENCE</scope>
    <source>
        <strain evidence="6">VKM Ac-2761</strain>
    </source>
</reference>
<dbReference type="EMBL" id="CP047186">
    <property type="protein sequence ID" value="QHC54415.1"/>
    <property type="molecule type" value="Genomic_DNA"/>
</dbReference>
<organism evidence="5 7">
    <name type="scientific">Rathayibacter tanaceti</name>
    <dbReference type="NCBI Taxonomy" id="1671680"/>
    <lineage>
        <taxon>Bacteria</taxon>
        <taxon>Bacillati</taxon>
        <taxon>Actinomycetota</taxon>
        <taxon>Actinomycetes</taxon>
        <taxon>Micrococcales</taxon>
        <taxon>Microbacteriaceae</taxon>
        <taxon>Rathayibacter</taxon>
    </lineage>
</organism>
<evidence type="ECO:0000313" key="6">
    <source>
        <dbReference type="EMBL" id="QHC54415.1"/>
    </source>
</evidence>
<keyword evidence="3" id="KW-0732">Signal</keyword>
<dbReference type="EMBL" id="LIIN01000123">
    <property type="protein sequence ID" value="KZX20201.1"/>
    <property type="molecule type" value="Genomic_DNA"/>
</dbReference>
<dbReference type="OrthoDB" id="9758923at2"/>
<feature type="chain" id="PRO_5041524740" description="Atrophied bacterial Ig domain-containing protein" evidence="3">
    <location>
        <begin position="44"/>
        <end position="998"/>
    </location>
</feature>
<dbReference type="SUPFAM" id="SSF75005">
    <property type="entry name" value="Arabinanase/levansucrase/invertase"/>
    <property type="match status" value="1"/>
</dbReference>
<dbReference type="GO" id="GO:0016798">
    <property type="term" value="F:hydrolase activity, acting on glycosyl bonds"/>
    <property type="evidence" value="ECO:0007669"/>
    <property type="project" value="UniProtKB-KW"/>
</dbReference>
<protein>
    <recommendedName>
        <fullName evidence="4">Atrophied bacterial Ig domain-containing protein</fullName>
    </recommendedName>
</protein>
<dbReference type="PANTHER" id="PTHR43301">
    <property type="entry name" value="ARABINAN ENDO-1,5-ALPHA-L-ARABINOSIDASE"/>
    <property type="match status" value="1"/>
</dbReference>
<sequence>MRRRSPEPPAAAPRRRARSLFLATLASTSVALTGVLVPVTASAADAPAPTAHYDMSHAGSALLDISGNGRNATLTGLTDASFADAGGDRVARFRADGYAALPKGLVTGSDNAFAVEYTVKTQTTANQFGWVIGNGVGAWNTTQLGNHVFVNPRNPDGSPSGQVLAGMRVKDSGNGETRLPFGGALNPGFTTLTLVGSGTGSSTTLTLYRDGTQISTVTTSKSMASIVPSGSTLGYLGRSLYSGDALVTADVTDVKFWDTALTADQVSASMPSAAAKSAATSALLRSDVLPVLLAGNPSLTAVSSNLTLPATSSGVPLTWSSSDTAVVSSTGVVSRSIAQNTPVTLTATTGLGTTLAFDIVVLAPSINDDLDALALATRTTENLPLVVAGTKNGTSITWTSSDPALVTPTNTAYTAPAVGAADPYRGGGVVTRPAYGSGDKPVTLTATATLNGVTERRTFTLTVAELGRTAPDAGYAAAYFRSDGDEKIYQAATAGNDFFTFSPVNGGKAVITSTTDTKGLRDPFILRSHNGDKYYMVATDLCISCGTSWGDAQSKGSLKIEVWESTDLVQWTRTNGADTGITVNQPAAGMTWAPEAYWDDALQSYVVFFSSRLYSDASKTNSDKLYSRVFSVITRDFRTFTAPPATWQDTGYARIDSTITKIGDSYYRFTKNEEGGAAGTLETGKDIFLEKSTVLTAPTTSSNWNADPTTTWQLTDTNMTSLETGQAGEGPEIIKLNAGDPNDTTANGDGYAFLVDNYGSGGYRAFVTSGAAIAGSSQAARLSKSAEWNVSTKGGLPASPRHGAFVSVPQTVLTAMKDWTSVAAVGSTTTLTADGRTVTARVAAADSGEVAGTVTFSGGSWSSTVRLSGGAASAVVPAGVGSVTASYNGYADSLVRTSASAAVPLDTLELAPAASTRCIAGTVVLTVAVKNSDTVAADVTVTSASGSKSFTAVAPGASASAAFTTRLVSMPAGSVTVTGSAAGQPAYSATVPVPAARC</sequence>
<dbReference type="Proteomes" id="UP000076717">
    <property type="component" value="Unassembled WGS sequence"/>
</dbReference>
<dbReference type="Pfam" id="PF20578">
    <property type="entry name" value="aBig_2"/>
    <property type="match status" value="2"/>
</dbReference>
<dbReference type="RefSeq" id="WP_082845248.1">
    <property type="nucleotide sequence ID" value="NZ_CP047186.1"/>
</dbReference>
<evidence type="ECO:0000313" key="7">
    <source>
        <dbReference type="Proteomes" id="UP000076717"/>
    </source>
</evidence>
<feature type="signal peptide" evidence="3">
    <location>
        <begin position="1"/>
        <end position="43"/>
    </location>
</feature>
<dbReference type="InterPro" id="IPR023296">
    <property type="entry name" value="Glyco_hydro_beta-prop_sf"/>
</dbReference>
<keyword evidence="1" id="KW-0378">Hydrolase</keyword>
<dbReference type="Proteomes" id="UP000465031">
    <property type="component" value="Chromosome"/>
</dbReference>
<keyword evidence="7" id="KW-1185">Reference proteome</keyword>
<accession>A0A166H9K5</accession>
<evidence type="ECO:0000256" key="2">
    <source>
        <dbReference type="ARBA" id="ARBA00023295"/>
    </source>
</evidence>
<feature type="domain" description="Atrophied bacterial Ig" evidence="4">
    <location>
        <begin position="376"/>
        <end position="465"/>
    </location>
</feature>
<dbReference type="InterPro" id="IPR050727">
    <property type="entry name" value="GH43_arabinanases"/>
</dbReference>
<reference evidence="5 7" key="1">
    <citation type="submission" date="2015-08" db="EMBL/GenBank/DDBJ databases">
        <title>Draft Genome Sequence of Rathayibacter sp. Strain VKM Ac-2596 Isolated from Leaf Gall Induced by Plant-Parasitic Nematodes.</title>
        <authorList>
            <person name="Vasilenko O.V."/>
            <person name="Starodumova I.P."/>
            <person name="Tarlachkov S.V."/>
            <person name="Dorofeeva L.V."/>
            <person name="Evtushenko L.I."/>
        </authorList>
    </citation>
    <scope>NUCLEOTIDE SEQUENCE [LARGE SCALE GENOMIC DNA]</scope>
    <source>
        <strain evidence="5 7">VKM Ac-2596</strain>
    </source>
</reference>
<feature type="domain" description="Atrophied bacterial Ig" evidence="4">
    <location>
        <begin position="291"/>
        <end position="354"/>
    </location>
</feature>
<name>A0A166H9K5_9MICO</name>
<dbReference type="SUPFAM" id="SSF49899">
    <property type="entry name" value="Concanavalin A-like lectins/glucanases"/>
    <property type="match status" value="1"/>
</dbReference>
<dbReference type="InterPro" id="IPR013320">
    <property type="entry name" value="ConA-like_dom_sf"/>
</dbReference>
<keyword evidence="2" id="KW-0326">Glycosidase</keyword>
<dbReference type="KEGG" id="rte:GSU10_01210"/>
<dbReference type="PATRIC" id="fig|1671680.3.peg.2881"/>
<dbReference type="InterPro" id="IPR046780">
    <property type="entry name" value="aBig_2"/>
</dbReference>
<evidence type="ECO:0000259" key="4">
    <source>
        <dbReference type="Pfam" id="PF20578"/>
    </source>
</evidence>
<dbReference type="Gene3D" id="2.60.120.200">
    <property type="match status" value="1"/>
</dbReference>
<dbReference type="Gene3D" id="2.115.10.20">
    <property type="entry name" value="Glycosyl hydrolase domain, family 43"/>
    <property type="match status" value="1"/>
</dbReference>
<gene>
    <name evidence="5" type="ORF">ACH61_02684</name>
    <name evidence="6" type="ORF">GSU10_01210</name>
</gene>
<evidence type="ECO:0000256" key="3">
    <source>
        <dbReference type="SAM" id="SignalP"/>
    </source>
</evidence>
<dbReference type="AlphaFoldDB" id="A0A166H9K5"/>
<dbReference type="PANTHER" id="PTHR43301:SF3">
    <property type="entry name" value="ARABINAN ENDO-1,5-ALPHA-L-ARABINOSIDASE A-RELATED"/>
    <property type="match status" value="1"/>
</dbReference>
<evidence type="ECO:0000313" key="5">
    <source>
        <dbReference type="EMBL" id="KZX20201.1"/>
    </source>
</evidence>
<evidence type="ECO:0000313" key="8">
    <source>
        <dbReference type="Proteomes" id="UP000465031"/>
    </source>
</evidence>
<evidence type="ECO:0000256" key="1">
    <source>
        <dbReference type="ARBA" id="ARBA00022801"/>
    </source>
</evidence>